<dbReference type="VEuPathDB" id="FungiDB:VP01_10000g1"/>
<proteinExistence type="predicted"/>
<gene>
    <name evidence="2" type="ORF">VP01_10000g1</name>
</gene>
<reference evidence="2 3" key="1">
    <citation type="submission" date="2015-08" db="EMBL/GenBank/DDBJ databases">
        <title>Next Generation Sequencing and Analysis of the Genome of Puccinia sorghi L Schw, the Causal Agent of Maize Common Rust.</title>
        <authorList>
            <person name="Rochi L."/>
            <person name="Burguener G."/>
            <person name="Darino M."/>
            <person name="Turjanski A."/>
            <person name="Kreff E."/>
            <person name="Dieguez M.J."/>
            <person name="Sacco F."/>
        </authorList>
    </citation>
    <scope>NUCLEOTIDE SEQUENCE [LARGE SCALE GENOMIC DNA]</scope>
    <source>
        <strain evidence="2 3">RO10H11247</strain>
    </source>
</reference>
<feature type="domain" description="Retrotransposon gag" evidence="1">
    <location>
        <begin position="39"/>
        <end position="96"/>
    </location>
</feature>
<dbReference type="EMBL" id="LAVV01000001">
    <property type="protein sequence ID" value="KNZ64720.1"/>
    <property type="molecule type" value="Genomic_DNA"/>
</dbReference>
<evidence type="ECO:0000313" key="3">
    <source>
        <dbReference type="Proteomes" id="UP000037035"/>
    </source>
</evidence>
<evidence type="ECO:0000259" key="1">
    <source>
        <dbReference type="Pfam" id="PF03732"/>
    </source>
</evidence>
<keyword evidence="3" id="KW-1185">Reference proteome</keyword>
<organism evidence="2 3">
    <name type="scientific">Puccinia sorghi</name>
    <dbReference type="NCBI Taxonomy" id="27349"/>
    <lineage>
        <taxon>Eukaryota</taxon>
        <taxon>Fungi</taxon>
        <taxon>Dikarya</taxon>
        <taxon>Basidiomycota</taxon>
        <taxon>Pucciniomycotina</taxon>
        <taxon>Pucciniomycetes</taxon>
        <taxon>Pucciniales</taxon>
        <taxon>Pucciniaceae</taxon>
        <taxon>Puccinia</taxon>
    </lineage>
</organism>
<sequence length="184" mass="20575">ILLHTVTYPDQFPTDSRKVAFAVSFMKDYAATWSQPYLMKSSSFDHNRQHRAEVALQSLRQTGKVLAYMQEFNSQAHTIGWAKSPLMSLYQHGLKENIQLAVVMSNIQQARQWKASGMVNLPPSASSSAPTTNPNAMDLSAFQHGPHNQLSDAKRTFRVQLNLCFCCGQVRHVSCGCSNGKRKS</sequence>
<dbReference type="AlphaFoldDB" id="A0A0L6VWS5"/>
<dbReference type="Pfam" id="PF03732">
    <property type="entry name" value="Retrotrans_gag"/>
    <property type="match status" value="1"/>
</dbReference>
<dbReference type="STRING" id="27349.A0A0L6VWS5"/>
<accession>A0A0L6VWS5</accession>
<evidence type="ECO:0000313" key="2">
    <source>
        <dbReference type="EMBL" id="KNZ64720.1"/>
    </source>
</evidence>
<name>A0A0L6VWS5_9BASI</name>
<dbReference type="InterPro" id="IPR005162">
    <property type="entry name" value="Retrotrans_gag_dom"/>
</dbReference>
<feature type="non-terminal residue" evidence="2">
    <location>
        <position position="1"/>
    </location>
</feature>
<comment type="caution">
    <text evidence="2">The sequence shown here is derived from an EMBL/GenBank/DDBJ whole genome shotgun (WGS) entry which is preliminary data.</text>
</comment>
<dbReference type="Proteomes" id="UP000037035">
    <property type="component" value="Unassembled WGS sequence"/>
</dbReference>
<protein>
    <recommendedName>
        <fullName evidence="1">Retrotransposon gag domain-containing protein</fullName>
    </recommendedName>
</protein>